<gene>
    <name evidence="1" type="ORF">GP2143_17251</name>
</gene>
<dbReference type="EMBL" id="AAVT01000001">
    <property type="protein sequence ID" value="EAW33024.1"/>
    <property type="molecule type" value="Genomic_DNA"/>
</dbReference>
<dbReference type="AlphaFoldDB" id="A0YA70"/>
<evidence type="ECO:0000313" key="1">
    <source>
        <dbReference type="EMBL" id="EAW33024.1"/>
    </source>
</evidence>
<comment type="caution">
    <text evidence="1">The sequence shown here is derived from an EMBL/GenBank/DDBJ whole genome shotgun (WGS) entry which is preliminary data.</text>
</comment>
<organism evidence="1 2">
    <name type="scientific">marine gamma proteobacterium HTCC2143</name>
    <dbReference type="NCBI Taxonomy" id="247633"/>
    <lineage>
        <taxon>Bacteria</taxon>
        <taxon>Pseudomonadati</taxon>
        <taxon>Pseudomonadota</taxon>
        <taxon>Gammaproteobacteria</taxon>
        <taxon>Cellvibrionales</taxon>
        <taxon>Spongiibacteraceae</taxon>
        <taxon>BD1-7 clade</taxon>
    </lineage>
</organism>
<keyword evidence="2" id="KW-1185">Reference proteome</keyword>
<proteinExistence type="predicted"/>
<evidence type="ECO:0000313" key="2">
    <source>
        <dbReference type="Proteomes" id="UP000004931"/>
    </source>
</evidence>
<sequence>MAGEYTIATKLVADAVKEAKDTHSMCPETMANALLGQVLSQMSKNKTRADVESYINFELDNLGGEFMIATRGC</sequence>
<name>A0YA70_9GAMM</name>
<dbReference type="Proteomes" id="UP000004931">
    <property type="component" value="Unassembled WGS sequence"/>
</dbReference>
<reference evidence="1 2" key="1">
    <citation type="journal article" date="2010" name="J. Bacteriol.">
        <title>Genome sequence of the oligotrophic marine Gammaproteobacterium HTCC2143, isolated from the Oregon Coast.</title>
        <authorList>
            <person name="Oh H.M."/>
            <person name="Kang I."/>
            <person name="Ferriera S."/>
            <person name="Giovannoni S.J."/>
            <person name="Cho J.C."/>
        </authorList>
    </citation>
    <scope>NUCLEOTIDE SEQUENCE [LARGE SCALE GENOMIC DNA]</scope>
    <source>
        <strain evidence="1 2">HTCC2143</strain>
    </source>
</reference>
<protein>
    <submittedName>
        <fullName evidence="1">Uncharacterized protein</fullName>
    </submittedName>
</protein>
<accession>A0YA70</accession>